<evidence type="ECO:0000259" key="1">
    <source>
        <dbReference type="Pfam" id="PF13667"/>
    </source>
</evidence>
<organism evidence="2 3">
    <name type="scientific">Acidiphilium iwatense</name>
    <dbReference type="NCBI Taxonomy" id="768198"/>
    <lineage>
        <taxon>Bacteria</taxon>
        <taxon>Pseudomonadati</taxon>
        <taxon>Pseudomonadota</taxon>
        <taxon>Alphaproteobacteria</taxon>
        <taxon>Acetobacterales</taxon>
        <taxon>Acidocellaceae</taxon>
        <taxon>Acidiphilium</taxon>
    </lineage>
</organism>
<evidence type="ECO:0000313" key="2">
    <source>
        <dbReference type="EMBL" id="MCF3948939.1"/>
    </source>
</evidence>
<keyword evidence="3" id="KW-1185">Reference proteome</keyword>
<dbReference type="InterPro" id="IPR025747">
    <property type="entry name" value="ThiC-associated_dom"/>
</dbReference>
<dbReference type="Proteomes" id="UP001521209">
    <property type="component" value="Unassembled WGS sequence"/>
</dbReference>
<proteinExistence type="predicted"/>
<feature type="domain" description="ThiC-associated" evidence="1">
    <location>
        <begin position="18"/>
        <end position="86"/>
    </location>
</feature>
<comment type="caution">
    <text evidence="2">The sequence shown here is derived from an EMBL/GenBank/DDBJ whole genome shotgun (WGS) entry which is preliminary data.</text>
</comment>
<dbReference type="EMBL" id="JAKGBZ010000112">
    <property type="protein sequence ID" value="MCF3948939.1"/>
    <property type="molecule type" value="Genomic_DNA"/>
</dbReference>
<evidence type="ECO:0000313" key="3">
    <source>
        <dbReference type="Proteomes" id="UP001521209"/>
    </source>
</evidence>
<sequence length="168" mass="18160">MTVQTKPAIVTTGSVADSRKIYRKFYSSPPDRPDIGGPFRAVDLHPSSRHAPFRLYDPSGPFTDSGFMLDFDGGLPQLRGPKFAQRGFETMDARAVKPEDNGSAAADKLVPPCPPTRTLLTGAMARRSCNTSIPVPVSPTEKIFVGHRKNLGRIQVANGAAEHRADGE</sequence>
<dbReference type="RefSeq" id="WP_235706243.1">
    <property type="nucleotide sequence ID" value="NZ_JAKGBZ010000112.1"/>
</dbReference>
<name>A0ABS9E1Y6_9PROT</name>
<reference evidence="2 3" key="1">
    <citation type="submission" date="2022-01" db="EMBL/GenBank/DDBJ databases">
        <authorList>
            <person name="Won M."/>
            <person name="Kim S.-J."/>
            <person name="Kwon S.-W."/>
        </authorList>
    </citation>
    <scope>NUCLEOTIDE SEQUENCE [LARGE SCALE GENOMIC DNA]</scope>
    <source>
        <strain evidence="2 3">KCTC 23505</strain>
    </source>
</reference>
<accession>A0ABS9E1Y6</accession>
<gene>
    <name evidence="2" type="ORF">L2A60_20060</name>
</gene>
<dbReference type="Pfam" id="PF13667">
    <property type="entry name" value="ThiC-associated"/>
    <property type="match status" value="1"/>
</dbReference>
<protein>
    <recommendedName>
        <fullName evidence="1">ThiC-associated domain-containing protein</fullName>
    </recommendedName>
</protein>